<evidence type="ECO:0000313" key="3">
    <source>
        <dbReference type="EMBL" id="KAB8033367.1"/>
    </source>
</evidence>
<dbReference type="RefSeq" id="WP_152211453.1">
    <property type="nucleotide sequence ID" value="NZ_WFLN01000004.1"/>
</dbReference>
<dbReference type="GO" id="GO:0005737">
    <property type="term" value="C:cytoplasm"/>
    <property type="evidence" value="ECO:0007669"/>
    <property type="project" value="InterPro"/>
</dbReference>
<evidence type="ECO:0000313" key="4">
    <source>
        <dbReference type="Proteomes" id="UP000442694"/>
    </source>
</evidence>
<sequence>MHDDDLLVRCVVQRATHAEVIIEGKSQGSFTKGLVILFGIGFQKSQPEIPETDVPVLLNKFYPTFEKLAEKLISLRIFNDNDGKMNLSVKDIKGGLYLISQFTLFADCKKGNRPSFTLSARPYLAKPLYELFFETLQKKAEENKVLSGIFAANMQVLFCNDGPVTLTIEAGVKGIL</sequence>
<reference evidence="3 4" key="1">
    <citation type="submission" date="2019-10" db="EMBL/GenBank/DDBJ databases">
        <title>New genus of Silvanigrellaceae.</title>
        <authorList>
            <person name="Pitt A."/>
            <person name="Hahn M.W."/>
        </authorList>
    </citation>
    <scope>NUCLEOTIDE SEQUENCE [LARGE SCALE GENOMIC DNA]</scope>
    <source>
        <strain evidence="3 4">33A1-SZDP</strain>
    </source>
</reference>
<dbReference type="Pfam" id="PF02580">
    <property type="entry name" value="Tyr_Deacylase"/>
    <property type="match status" value="1"/>
</dbReference>
<proteinExistence type="inferred from homology"/>
<dbReference type="SUPFAM" id="SSF69500">
    <property type="entry name" value="DTD-like"/>
    <property type="match status" value="1"/>
</dbReference>
<dbReference type="Gene3D" id="3.50.80.10">
    <property type="entry name" value="D-tyrosyl-tRNA(Tyr) deacylase"/>
    <property type="match status" value="1"/>
</dbReference>
<protein>
    <recommendedName>
        <fullName evidence="2">D-tyrosyl-tRNA(Tyr) deacylase</fullName>
    </recommendedName>
</protein>
<dbReference type="GO" id="GO:0051500">
    <property type="term" value="F:D-tyrosyl-tRNA(Tyr) deacylase activity"/>
    <property type="evidence" value="ECO:0007669"/>
    <property type="project" value="TreeGrafter"/>
</dbReference>
<dbReference type="PANTHER" id="PTHR10472">
    <property type="entry name" value="D-TYROSYL-TRNA TYR DEACYLASE"/>
    <property type="match status" value="1"/>
</dbReference>
<evidence type="ECO:0000256" key="1">
    <source>
        <dbReference type="ARBA" id="ARBA00009673"/>
    </source>
</evidence>
<gene>
    <name evidence="3" type="ORF">GCL57_01315</name>
</gene>
<comment type="similarity">
    <text evidence="1">Belongs to the DTD family.</text>
</comment>
<keyword evidence="4" id="KW-1185">Reference proteome</keyword>
<dbReference type="InterPro" id="IPR003732">
    <property type="entry name" value="Daa-tRNA_deacyls_DTD"/>
</dbReference>
<dbReference type="PANTHER" id="PTHR10472:SF5">
    <property type="entry name" value="D-AMINOACYL-TRNA DEACYLASE 1"/>
    <property type="match status" value="1"/>
</dbReference>
<dbReference type="InterPro" id="IPR023509">
    <property type="entry name" value="DTD-like_sf"/>
</dbReference>
<accession>A0A833N507</accession>
<organism evidence="3 4">
    <name type="scientific">Fluviispira multicolorata</name>
    <dbReference type="NCBI Taxonomy" id="2654512"/>
    <lineage>
        <taxon>Bacteria</taxon>
        <taxon>Pseudomonadati</taxon>
        <taxon>Bdellovibrionota</taxon>
        <taxon>Oligoflexia</taxon>
        <taxon>Silvanigrellales</taxon>
        <taxon>Silvanigrellaceae</taxon>
        <taxon>Fluviispira</taxon>
    </lineage>
</organism>
<dbReference type="EMBL" id="WFLN01000004">
    <property type="protein sequence ID" value="KAB8033367.1"/>
    <property type="molecule type" value="Genomic_DNA"/>
</dbReference>
<name>A0A833N507_9BACT</name>
<comment type="caution">
    <text evidence="3">The sequence shown here is derived from an EMBL/GenBank/DDBJ whole genome shotgun (WGS) entry which is preliminary data.</text>
</comment>
<keyword evidence="3" id="KW-0378">Hydrolase</keyword>
<evidence type="ECO:0000256" key="2">
    <source>
        <dbReference type="ARBA" id="ARBA00033425"/>
    </source>
</evidence>
<dbReference type="AlphaFoldDB" id="A0A833N507"/>
<dbReference type="Proteomes" id="UP000442694">
    <property type="component" value="Unassembled WGS sequence"/>
</dbReference>
<dbReference type="FunFam" id="3.50.80.10:FF:000001">
    <property type="entry name" value="D-aminoacyl-tRNA deacylase"/>
    <property type="match status" value="1"/>
</dbReference>
<dbReference type="NCBIfam" id="TIGR00256">
    <property type="entry name" value="D-aminoacyl-tRNA deacylase"/>
    <property type="match status" value="1"/>
</dbReference>